<evidence type="ECO:0000313" key="5">
    <source>
        <dbReference type="EMBL" id="MBM6919579.1"/>
    </source>
</evidence>
<dbReference type="NCBIfam" id="NF010635">
    <property type="entry name" value="PRK14032.1"/>
    <property type="match status" value="1"/>
</dbReference>
<dbReference type="Gene3D" id="1.10.580.10">
    <property type="entry name" value="Citrate Synthase, domain 1"/>
    <property type="match status" value="1"/>
</dbReference>
<dbReference type="PANTHER" id="PTHR11739:SF4">
    <property type="entry name" value="CITRATE SYNTHASE, PEROXISOMAL"/>
    <property type="match status" value="1"/>
</dbReference>
<dbReference type="AlphaFoldDB" id="A0A938X6K6"/>
<dbReference type="Pfam" id="PF00285">
    <property type="entry name" value="Citrate_synt"/>
    <property type="match status" value="1"/>
</dbReference>
<dbReference type="Proteomes" id="UP000774750">
    <property type="component" value="Unassembled WGS sequence"/>
</dbReference>
<comment type="caution">
    <text evidence="5">The sequence shown here is derived from an EMBL/GenBank/DDBJ whole genome shotgun (WGS) entry which is preliminary data.</text>
</comment>
<keyword evidence="4" id="KW-0808">Transferase</keyword>
<dbReference type="GO" id="GO:0005829">
    <property type="term" value="C:cytosol"/>
    <property type="evidence" value="ECO:0007669"/>
    <property type="project" value="TreeGrafter"/>
</dbReference>
<dbReference type="InterPro" id="IPR036969">
    <property type="entry name" value="Citrate_synthase_sf"/>
</dbReference>
<reference evidence="5" key="1">
    <citation type="submission" date="2020-08" db="EMBL/GenBank/DDBJ databases">
        <authorList>
            <person name="Cejkova D."/>
            <person name="Kubasova T."/>
            <person name="Jahodarova E."/>
            <person name="Rychlik I."/>
        </authorList>
    </citation>
    <scope>NUCLEOTIDE SEQUENCE</scope>
    <source>
        <strain evidence="5">An559</strain>
    </source>
</reference>
<evidence type="ECO:0000256" key="4">
    <source>
        <dbReference type="ARBA" id="ARBA00022679"/>
    </source>
</evidence>
<evidence type="ECO:0000313" key="6">
    <source>
        <dbReference type="Proteomes" id="UP000774750"/>
    </source>
</evidence>
<dbReference type="PRINTS" id="PR00143">
    <property type="entry name" value="CITRTSNTHASE"/>
</dbReference>
<dbReference type="Gene3D" id="1.10.230.10">
    <property type="entry name" value="Cytochrome P450-Terp, domain 2"/>
    <property type="match status" value="1"/>
</dbReference>
<accession>A0A938X6K6</accession>
<evidence type="ECO:0000256" key="1">
    <source>
        <dbReference type="ARBA" id="ARBA00005163"/>
    </source>
</evidence>
<dbReference type="InterPro" id="IPR016142">
    <property type="entry name" value="Citrate_synth-like_lrg_a-sub"/>
</dbReference>
<evidence type="ECO:0000256" key="2">
    <source>
        <dbReference type="ARBA" id="ARBA00010566"/>
    </source>
</evidence>
<keyword evidence="6" id="KW-1185">Reference proteome</keyword>
<gene>
    <name evidence="5" type="ORF">H6A12_00120</name>
</gene>
<dbReference type="GO" id="GO:0005975">
    <property type="term" value="P:carbohydrate metabolic process"/>
    <property type="evidence" value="ECO:0007669"/>
    <property type="project" value="TreeGrafter"/>
</dbReference>
<comment type="pathway">
    <text evidence="1">Carbohydrate metabolism; tricarboxylic acid cycle.</text>
</comment>
<sequence length="451" mass="50810">MHRQNSVIRGIQDLCEEFRRYNQIDAKLYEKFDVKRGLRNQDGTGVMAGLTQICNVHGYVINEGEREPVEGALYYRGYDVKELVGHCVEARRFGFEEVVYLLIFGVLPTEEQLAGLKQILSHFCYLPEDFFEDMMLKAPSANIMNKLARSILALYSYDSDPDNLSLESEIGRALQIIARLGNIAVKAYQVKRRFFDGKTMFLHPEQPGLSFSEEMLSLLRGDRIYTEDEALLLDLCLMIHAEHGGGNNSTFACRVLTSSHTDAYSAYASAVGALKGPLHGGANLQVMRMLSDMKEHVSDITNEGEVADYLQKLLNKEGFDRSGKIYGMGHAVYTLSDPRAEILKKYAVGHAKGTEFEKDFEALNLIESLTPELMAKKGITKPICANFDLYTGTVYRMLDIPEDLFTPLFATARIAGWSAHRIEELFTGNRIIRPAYKAIAKPRAYVPIDQR</sequence>
<organism evidence="5 6">
    <name type="scientific">Merdimmobilis hominis</name>
    <dbReference type="NCBI Taxonomy" id="2897707"/>
    <lineage>
        <taxon>Bacteria</taxon>
        <taxon>Bacillati</taxon>
        <taxon>Bacillota</taxon>
        <taxon>Clostridia</taxon>
        <taxon>Eubacteriales</taxon>
        <taxon>Oscillospiraceae</taxon>
        <taxon>Merdimmobilis</taxon>
    </lineage>
</organism>
<dbReference type="GO" id="GO:0036440">
    <property type="term" value="F:citrate synthase activity"/>
    <property type="evidence" value="ECO:0007669"/>
    <property type="project" value="UniProtKB-EC"/>
</dbReference>
<protein>
    <recommendedName>
        <fullName evidence="3">citrate synthase (unknown stereospecificity)</fullName>
        <ecNumber evidence="3">2.3.3.16</ecNumber>
    </recommendedName>
</protein>
<name>A0A938X6K6_9FIRM</name>
<dbReference type="EC" id="2.3.3.16" evidence="3"/>
<reference evidence="5" key="2">
    <citation type="journal article" date="2021" name="Sci. Rep.">
        <title>The distribution of antibiotic resistance genes in chicken gut microbiota commensals.</title>
        <authorList>
            <person name="Juricova H."/>
            <person name="Matiasovicova J."/>
            <person name="Kubasova T."/>
            <person name="Cejkova D."/>
            <person name="Rychlik I."/>
        </authorList>
    </citation>
    <scope>NUCLEOTIDE SEQUENCE</scope>
    <source>
        <strain evidence="5">An559</strain>
    </source>
</reference>
<dbReference type="InterPro" id="IPR002020">
    <property type="entry name" value="Citrate_synthase"/>
</dbReference>
<comment type="similarity">
    <text evidence="2">Belongs to the citrate synthase family.</text>
</comment>
<dbReference type="RefSeq" id="WP_204443498.1">
    <property type="nucleotide sequence ID" value="NZ_JACJKY010000001.1"/>
</dbReference>
<dbReference type="GO" id="GO:0006099">
    <property type="term" value="P:tricarboxylic acid cycle"/>
    <property type="evidence" value="ECO:0007669"/>
    <property type="project" value="TreeGrafter"/>
</dbReference>
<dbReference type="EMBL" id="JACJKY010000001">
    <property type="protein sequence ID" value="MBM6919579.1"/>
    <property type="molecule type" value="Genomic_DNA"/>
</dbReference>
<dbReference type="InterPro" id="IPR016143">
    <property type="entry name" value="Citrate_synth-like_sm_a-sub"/>
</dbReference>
<proteinExistence type="inferred from homology"/>
<evidence type="ECO:0000256" key="3">
    <source>
        <dbReference type="ARBA" id="ARBA00012972"/>
    </source>
</evidence>
<dbReference type="SUPFAM" id="SSF48256">
    <property type="entry name" value="Citrate synthase"/>
    <property type="match status" value="1"/>
</dbReference>
<dbReference type="PANTHER" id="PTHR11739">
    <property type="entry name" value="CITRATE SYNTHASE"/>
    <property type="match status" value="1"/>
</dbReference>